<dbReference type="GO" id="GO:0005524">
    <property type="term" value="F:ATP binding"/>
    <property type="evidence" value="ECO:0007669"/>
    <property type="project" value="UniProtKB-KW"/>
</dbReference>
<protein>
    <submittedName>
        <fullName evidence="3">ATP-binding protein</fullName>
    </submittedName>
</protein>
<gene>
    <name evidence="3" type="ORF">NEH16_08870</name>
</gene>
<reference evidence="3" key="1">
    <citation type="journal article" date="2022" name="Front. Microbiol.">
        <title>Mirubactin C rescues the lethal effect of cell wall biosynthesis mutations in Bacillus subtilis.</title>
        <authorList>
            <person name="Kepplinger B."/>
            <person name="Wen X."/>
            <person name="Tyler A.R."/>
            <person name="Kim B.Y."/>
            <person name="Brown J."/>
            <person name="Banks P."/>
            <person name="Dashti Y."/>
            <person name="Mackenzie E.S."/>
            <person name="Wills C."/>
            <person name="Kawai Y."/>
            <person name="Waldron K.J."/>
            <person name="Allenby N.E.E."/>
            <person name="Wu L.J."/>
            <person name="Hall M.J."/>
            <person name="Errington J."/>
        </authorList>
    </citation>
    <scope>NUCLEOTIDE SEQUENCE</scope>
    <source>
        <strain evidence="3">MDA8-470</strain>
    </source>
</reference>
<accession>A0ABY6PPV3</accession>
<dbReference type="InterPro" id="IPR050267">
    <property type="entry name" value="Anti-sigma-factor_SerPK"/>
</dbReference>
<keyword evidence="4" id="KW-1185">Reference proteome</keyword>
<evidence type="ECO:0000259" key="2">
    <source>
        <dbReference type="Pfam" id="PF13581"/>
    </source>
</evidence>
<keyword evidence="1" id="KW-0418">Kinase</keyword>
<proteinExistence type="predicted"/>
<keyword evidence="1" id="KW-0723">Serine/threonine-protein kinase</keyword>
<evidence type="ECO:0000313" key="3">
    <source>
        <dbReference type="EMBL" id="UZK54234.1"/>
    </source>
</evidence>
<keyword evidence="3" id="KW-0067">ATP-binding</keyword>
<evidence type="ECO:0000313" key="4">
    <source>
        <dbReference type="Proteomes" id="UP001164963"/>
    </source>
</evidence>
<dbReference type="SUPFAM" id="SSF55874">
    <property type="entry name" value="ATPase domain of HSP90 chaperone/DNA topoisomerase II/histidine kinase"/>
    <property type="match status" value="1"/>
</dbReference>
<organism evidence="3 4">
    <name type="scientific">Streptomyces drozdowiczii</name>
    <dbReference type="NCBI Taxonomy" id="202862"/>
    <lineage>
        <taxon>Bacteria</taxon>
        <taxon>Bacillati</taxon>
        <taxon>Actinomycetota</taxon>
        <taxon>Actinomycetes</taxon>
        <taxon>Kitasatosporales</taxon>
        <taxon>Streptomycetaceae</taxon>
        <taxon>Streptomyces</taxon>
    </lineage>
</organism>
<dbReference type="InterPro" id="IPR003594">
    <property type="entry name" value="HATPase_dom"/>
</dbReference>
<dbReference type="InterPro" id="IPR036890">
    <property type="entry name" value="HATPase_C_sf"/>
</dbReference>
<dbReference type="RefSeq" id="WP_265540864.1">
    <property type="nucleotide sequence ID" value="NZ_CP098740.1"/>
</dbReference>
<dbReference type="Pfam" id="PF13581">
    <property type="entry name" value="HATPase_c_2"/>
    <property type="match status" value="1"/>
</dbReference>
<dbReference type="EMBL" id="CP098740">
    <property type="protein sequence ID" value="UZK54234.1"/>
    <property type="molecule type" value="Genomic_DNA"/>
</dbReference>
<feature type="domain" description="Histidine kinase/HSP90-like ATPase" evidence="2">
    <location>
        <begin position="19"/>
        <end position="134"/>
    </location>
</feature>
<name>A0ABY6PPV3_9ACTN</name>
<keyword evidence="1" id="KW-0808">Transferase</keyword>
<sequence>MNEATQLLESREAFYRRERRSVPLVRKFVRQALADWACEEHHVNTDDVLLCVSELATNALVHGVPPGRGYRLFLHWDREETRLRIEIHDSGDGQVPETAPAPDPTAERGRGLMLVSALATKWGVGERNPGKIVWCEFAAPARLFAEIPHWAASMDA</sequence>
<dbReference type="PANTHER" id="PTHR35526:SF3">
    <property type="entry name" value="ANTI-SIGMA-F FACTOR RSBW"/>
    <property type="match status" value="1"/>
</dbReference>
<evidence type="ECO:0000256" key="1">
    <source>
        <dbReference type="ARBA" id="ARBA00022527"/>
    </source>
</evidence>
<dbReference type="PANTHER" id="PTHR35526">
    <property type="entry name" value="ANTI-SIGMA-F FACTOR RSBW-RELATED"/>
    <property type="match status" value="1"/>
</dbReference>
<dbReference type="Gene3D" id="3.30.565.10">
    <property type="entry name" value="Histidine kinase-like ATPase, C-terminal domain"/>
    <property type="match status" value="1"/>
</dbReference>
<keyword evidence="3" id="KW-0547">Nucleotide-binding</keyword>
<dbReference type="CDD" id="cd16936">
    <property type="entry name" value="HATPase_RsbW-like"/>
    <property type="match status" value="1"/>
</dbReference>
<dbReference type="Proteomes" id="UP001164963">
    <property type="component" value="Chromosome"/>
</dbReference>